<evidence type="ECO:0000313" key="2">
    <source>
        <dbReference type="EMBL" id="KAF2068838.1"/>
    </source>
</evidence>
<keyword evidence="1" id="KW-0812">Transmembrane</keyword>
<feature type="non-terminal residue" evidence="2">
    <location>
        <position position="1"/>
    </location>
</feature>
<proteinExistence type="predicted"/>
<dbReference type="PANTHER" id="PTHR31378:SF29">
    <property type="entry name" value="EGF-LIKE DOMAIN-CONTAINING PROTEIN-RELATED"/>
    <property type="match status" value="1"/>
</dbReference>
<gene>
    <name evidence="2" type="ORF">CYY_009842</name>
</gene>
<accession>A0A8J4PL03</accession>
<organism evidence="2 3">
    <name type="scientific">Polysphondylium violaceum</name>
    <dbReference type="NCBI Taxonomy" id="133409"/>
    <lineage>
        <taxon>Eukaryota</taxon>
        <taxon>Amoebozoa</taxon>
        <taxon>Evosea</taxon>
        <taxon>Eumycetozoa</taxon>
        <taxon>Dictyostelia</taxon>
        <taxon>Dictyosteliales</taxon>
        <taxon>Dictyosteliaceae</taxon>
        <taxon>Polysphondylium</taxon>
    </lineage>
</organism>
<keyword evidence="3" id="KW-1185">Reference proteome</keyword>
<feature type="transmembrane region" description="Helical" evidence="1">
    <location>
        <begin position="63"/>
        <end position="86"/>
    </location>
</feature>
<dbReference type="Proteomes" id="UP000695562">
    <property type="component" value="Unassembled WGS sequence"/>
</dbReference>
<name>A0A8J4PL03_9MYCE</name>
<protein>
    <submittedName>
        <fullName evidence="2">Uncharacterized protein</fullName>
    </submittedName>
</protein>
<keyword evidence="1" id="KW-0472">Membrane</keyword>
<dbReference type="AlphaFoldDB" id="A0A8J4PL03"/>
<evidence type="ECO:0000313" key="3">
    <source>
        <dbReference type="Proteomes" id="UP000695562"/>
    </source>
</evidence>
<dbReference type="EMBL" id="AJWJ01000826">
    <property type="protein sequence ID" value="KAF2068838.1"/>
    <property type="molecule type" value="Genomic_DNA"/>
</dbReference>
<sequence length="105" mass="11434">NQYNSISTQSEQQTYIGINIPFYSKSVQLDPDFSVLIDTRPASDTQDAICGGKSKSKLTKPQLIGIIIGGVAFAAVLVVGLTYIVYKKRQKSKFEASLSSKLSQT</sequence>
<dbReference type="PANTHER" id="PTHR31378">
    <property type="entry name" value="EGF-LIKE DOMAIN-CONTAINING PROTEIN-RELATED-RELATED"/>
    <property type="match status" value="1"/>
</dbReference>
<reference evidence="2" key="1">
    <citation type="submission" date="2020-01" db="EMBL/GenBank/DDBJ databases">
        <title>Development of genomics and gene disruption for Polysphondylium violaceum indicates a role for the polyketide synthase stlB in stalk morphogenesis.</title>
        <authorList>
            <person name="Narita B."/>
            <person name="Kawabe Y."/>
            <person name="Kin K."/>
            <person name="Saito T."/>
            <person name="Gibbs R."/>
            <person name="Kuspa A."/>
            <person name="Muzny D."/>
            <person name="Queller D."/>
            <person name="Richards S."/>
            <person name="Strassman J."/>
            <person name="Sucgang R."/>
            <person name="Worley K."/>
            <person name="Schaap P."/>
        </authorList>
    </citation>
    <scope>NUCLEOTIDE SEQUENCE</scope>
    <source>
        <strain evidence="2">QSvi11</strain>
    </source>
</reference>
<comment type="caution">
    <text evidence="2">The sequence shown here is derived from an EMBL/GenBank/DDBJ whole genome shotgun (WGS) entry which is preliminary data.</text>
</comment>
<evidence type="ECO:0000256" key="1">
    <source>
        <dbReference type="SAM" id="Phobius"/>
    </source>
</evidence>
<keyword evidence="1" id="KW-1133">Transmembrane helix</keyword>